<dbReference type="InterPro" id="IPR050642">
    <property type="entry name" value="PDH_E1_Alpha_Subunit"/>
</dbReference>
<dbReference type="Pfam" id="PF00676">
    <property type="entry name" value="E1_dh"/>
    <property type="match status" value="1"/>
</dbReference>
<dbReference type="CDD" id="cd02000">
    <property type="entry name" value="TPP_E1_PDC_ADC_BCADC"/>
    <property type="match status" value="1"/>
</dbReference>
<dbReference type="InterPro" id="IPR001017">
    <property type="entry name" value="DH_E1"/>
</dbReference>
<keyword evidence="6" id="KW-1185">Reference proteome</keyword>
<evidence type="ECO:0000256" key="2">
    <source>
        <dbReference type="ARBA" id="ARBA00023002"/>
    </source>
</evidence>
<keyword evidence="2" id="KW-0560">Oxidoreductase</keyword>
<dbReference type="AlphaFoldDB" id="A0A9R1CV70"/>
<dbReference type="InterPro" id="IPR029061">
    <property type="entry name" value="THDP-binding"/>
</dbReference>
<gene>
    <name evidence="5" type="ORF">KM295_12025</name>
</gene>
<reference evidence="5" key="1">
    <citation type="journal article" date="2023" name="Front. Microbiol.">
        <title>Genomic-based phylogenetic and metabolic analyses of the genus Natronomonas, and description of Natronomonas aquatica sp. nov.</title>
        <authorList>
            <person name="Garcia-Roldan A."/>
            <person name="Duran-Viseras A."/>
            <person name="de la Haba R.R."/>
            <person name="Corral P."/>
            <person name="Sanchez-Porro C."/>
            <person name="Ventosa A."/>
        </authorList>
    </citation>
    <scope>NUCLEOTIDE SEQUENCE</scope>
    <source>
        <strain evidence="5">F2-12</strain>
    </source>
</reference>
<evidence type="ECO:0000313" key="5">
    <source>
        <dbReference type="EMBL" id="MCQ4334191.1"/>
    </source>
</evidence>
<dbReference type="EMBL" id="JAHLKM010000018">
    <property type="protein sequence ID" value="MCQ4334191.1"/>
    <property type="molecule type" value="Genomic_DNA"/>
</dbReference>
<feature type="domain" description="Dehydrogenase E1 component" evidence="4">
    <location>
        <begin position="17"/>
        <end position="307"/>
    </location>
</feature>
<dbReference type="PANTHER" id="PTHR11516">
    <property type="entry name" value="PYRUVATE DEHYDROGENASE E1 COMPONENT, ALPHA SUBUNIT BACTERIAL AND ORGANELLAR"/>
    <property type="match status" value="1"/>
</dbReference>
<dbReference type="Proteomes" id="UP001139494">
    <property type="component" value="Unassembled WGS sequence"/>
</dbReference>
<dbReference type="SUPFAM" id="SSF52518">
    <property type="entry name" value="Thiamin diphosphate-binding fold (THDP-binding)"/>
    <property type="match status" value="1"/>
</dbReference>
<comment type="cofactor">
    <cofactor evidence="1">
        <name>thiamine diphosphate</name>
        <dbReference type="ChEBI" id="CHEBI:58937"/>
    </cofactor>
</comment>
<dbReference type="Gene3D" id="3.40.50.970">
    <property type="match status" value="1"/>
</dbReference>
<accession>A0A9R1CV70</accession>
<evidence type="ECO:0000256" key="3">
    <source>
        <dbReference type="ARBA" id="ARBA00023052"/>
    </source>
</evidence>
<keyword evidence="3" id="KW-0786">Thiamine pyrophosphate</keyword>
<evidence type="ECO:0000313" key="6">
    <source>
        <dbReference type="Proteomes" id="UP001139494"/>
    </source>
</evidence>
<dbReference type="GO" id="GO:0006086">
    <property type="term" value="P:pyruvate decarboxylation to acetyl-CoA"/>
    <property type="evidence" value="ECO:0007669"/>
    <property type="project" value="TreeGrafter"/>
</dbReference>
<evidence type="ECO:0000256" key="1">
    <source>
        <dbReference type="ARBA" id="ARBA00001964"/>
    </source>
</evidence>
<comment type="caution">
    <text evidence="5">The sequence shown here is derived from an EMBL/GenBank/DDBJ whole genome shotgun (WGS) entry which is preliminary data.</text>
</comment>
<dbReference type="RefSeq" id="WP_256030228.1">
    <property type="nucleotide sequence ID" value="NZ_JAHLKM010000018.1"/>
</dbReference>
<proteinExistence type="predicted"/>
<name>A0A9R1CV70_9EURY</name>
<dbReference type="PANTHER" id="PTHR11516:SF41">
    <property type="entry name" value="3-METHYL-2-OXOBUTANOATE DEHYDROGENASE SUBUNIT ALPHA"/>
    <property type="match status" value="1"/>
</dbReference>
<protein>
    <submittedName>
        <fullName evidence="5">Thiamine pyrophosphate-dependent dehydrogenase E1 component subunit alpha</fullName>
    </submittedName>
</protein>
<evidence type="ECO:0000259" key="4">
    <source>
        <dbReference type="Pfam" id="PF00676"/>
    </source>
</evidence>
<sequence length="328" mass="36372">MNLNDEQRREIYENLLFARRFEETVLEAYESGGVPELPHLSIGQEAVGVGATYALSEDDWIAPSLRTRAPILMRVPLKEVTAGMYGTVSGPSEGRTTQHHMGSTEHGILGTTGMVGSHLNAAVGAGLSSRQLGDDRVSAVFFGDGATTRGEFHTALNYAAVEDLPVVFIIENNGWTEETPIEQVTAVEEDLIEFAGHDLPSSVVDGQDADEVLAATSEAVDRAREGNGPTLLEMKTYRYRPHAEVIQERRDEAEIKRWKQRDPVKIYRDRLLDDGVVDEAWLEDLDASLREEIEASFEFAQNDPAPPEETMYHVYKDVEVDRDGGVVR</sequence>
<dbReference type="GO" id="GO:0004739">
    <property type="term" value="F:pyruvate dehydrogenase (acetyl-transferring) activity"/>
    <property type="evidence" value="ECO:0007669"/>
    <property type="project" value="TreeGrafter"/>
</dbReference>
<organism evidence="5 6">
    <name type="scientific">Natronomonas aquatica</name>
    <dbReference type="NCBI Taxonomy" id="2841590"/>
    <lineage>
        <taxon>Archaea</taxon>
        <taxon>Methanobacteriati</taxon>
        <taxon>Methanobacteriota</taxon>
        <taxon>Stenosarchaea group</taxon>
        <taxon>Halobacteria</taxon>
        <taxon>Halobacteriales</taxon>
        <taxon>Natronomonadaceae</taxon>
        <taxon>Natronomonas</taxon>
    </lineage>
</organism>